<organism evidence="2 3">
    <name type="scientific">Drosophila madeirensis</name>
    <name type="common">Fruit fly</name>
    <dbReference type="NCBI Taxonomy" id="30013"/>
    <lineage>
        <taxon>Eukaryota</taxon>
        <taxon>Metazoa</taxon>
        <taxon>Ecdysozoa</taxon>
        <taxon>Arthropoda</taxon>
        <taxon>Hexapoda</taxon>
        <taxon>Insecta</taxon>
        <taxon>Pterygota</taxon>
        <taxon>Neoptera</taxon>
        <taxon>Endopterygota</taxon>
        <taxon>Diptera</taxon>
        <taxon>Brachycera</taxon>
        <taxon>Muscomorpha</taxon>
        <taxon>Ephydroidea</taxon>
        <taxon>Drosophilidae</taxon>
        <taxon>Drosophila</taxon>
        <taxon>Sophophora</taxon>
    </lineage>
</organism>
<dbReference type="Proteomes" id="UP001500889">
    <property type="component" value="Chromosome J"/>
</dbReference>
<gene>
    <name evidence="2" type="ORF">DMAD_05273</name>
</gene>
<keyword evidence="3" id="KW-1185">Reference proteome</keyword>
<feature type="compositionally biased region" description="Low complexity" evidence="1">
    <location>
        <begin position="44"/>
        <end position="54"/>
    </location>
</feature>
<feature type="region of interest" description="Disordered" evidence="1">
    <location>
        <begin position="24"/>
        <end position="63"/>
    </location>
</feature>
<name>A0AAU9FM39_DROMD</name>
<sequence length="106" mass="11680">MPKSRSMHNRKILQKSSLTSICTAAASTPKGSSGSNQFSKDEALSLASPPSTSLRARTTRTKHHVHVHYVRGRNTSNHLLYLKKRHQGISMHISAQDTAGIACYPR</sequence>
<evidence type="ECO:0000313" key="3">
    <source>
        <dbReference type="Proteomes" id="UP001500889"/>
    </source>
</evidence>
<feature type="compositionally biased region" description="Polar residues" evidence="1">
    <location>
        <begin position="24"/>
        <end position="38"/>
    </location>
</feature>
<evidence type="ECO:0000256" key="1">
    <source>
        <dbReference type="SAM" id="MobiDB-lite"/>
    </source>
</evidence>
<reference evidence="2 3" key="1">
    <citation type="submission" date="2024-02" db="EMBL/GenBank/DDBJ databases">
        <title>A chromosome-level genome assembly of Drosophila madeirensis, a fruit fly species endemic to Madeira island.</title>
        <authorList>
            <person name="Tomihara K."/>
            <person name="Llopart A."/>
            <person name="Yamamoto D."/>
        </authorList>
    </citation>
    <scope>NUCLEOTIDE SEQUENCE [LARGE SCALE GENOMIC DNA]</scope>
    <source>
        <strain evidence="2 3">RF1</strain>
    </source>
</reference>
<dbReference type="AlphaFoldDB" id="A0AAU9FM39"/>
<evidence type="ECO:0000313" key="2">
    <source>
        <dbReference type="EMBL" id="BFF96690.1"/>
    </source>
</evidence>
<dbReference type="EMBL" id="AP029265">
    <property type="protein sequence ID" value="BFF96690.1"/>
    <property type="molecule type" value="Genomic_DNA"/>
</dbReference>
<accession>A0AAU9FM39</accession>
<protein>
    <submittedName>
        <fullName evidence="2">Uncharacterized protein</fullName>
    </submittedName>
</protein>
<proteinExistence type="predicted"/>